<feature type="region of interest" description="Disordered" evidence="1">
    <location>
        <begin position="155"/>
        <end position="207"/>
    </location>
</feature>
<feature type="region of interest" description="Disordered" evidence="1">
    <location>
        <begin position="251"/>
        <end position="272"/>
    </location>
</feature>
<evidence type="ECO:0000256" key="1">
    <source>
        <dbReference type="SAM" id="MobiDB-lite"/>
    </source>
</evidence>
<comment type="caution">
    <text evidence="2">The sequence shown here is derived from an EMBL/GenBank/DDBJ whole genome shotgun (WGS) entry which is preliminary data.</text>
</comment>
<evidence type="ECO:0000313" key="2">
    <source>
        <dbReference type="EMBL" id="MFC4062570.1"/>
    </source>
</evidence>
<organism evidence="2 3">
    <name type="scientific">Planomonospora corallina</name>
    <dbReference type="NCBI Taxonomy" id="1806052"/>
    <lineage>
        <taxon>Bacteria</taxon>
        <taxon>Bacillati</taxon>
        <taxon>Actinomycetota</taxon>
        <taxon>Actinomycetes</taxon>
        <taxon>Streptosporangiales</taxon>
        <taxon>Streptosporangiaceae</taxon>
        <taxon>Planomonospora</taxon>
    </lineage>
</organism>
<gene>
    <name evidence="2" type="ORF">ACFOWE_30080</name>
</gene>
<feature type="compositionally biased region" description="Basic and acidic residues" evidence="1">
    <location>
        <begin position="155"/>
        <end position="165"/>
    </location>
</feature>
<evidence type="ECO:0008006" key="4">
    <source>
        <dbReference type="Google" id="ProtNLM"/>
    </source>
</evidence>
<dbReference type="RefSeq" id="WP_377293797.1">
    <property type="nucleotide sequence ID" value="NZ_JBHSBM010000047.1"/>
</dbReference>
<accession>A0ABV8IFB2</accession>
<dbReference type="Proteomes" id="UP001595850">
    <property type="component" value="Unassembled WGS sequence"/>
</dbReference>
<evidence type="ECO:0000313" key="3">
    <source>
        <dbReference type="Proteomes" id="UP001595850"/>
    </source>
</evidence>
<dbReference type="EMBL" id="JBHSBM010000047">
    <property type="protein sequence ID" value="MFC4062570.1"/>
    <property type="molecule type" value="Genomic_DNA"/>
</dbReference>
<keyword evidence="3" id="KW-1185">Reference proteome</keyword>
<proteinExistence type="predicted"/>
<sequence>MAEVLRRFQETFRVEHGCFELGDPWLSLDGAWTHDGRLETQSSWVRVGCDVSYGGADVRMESWDAEPPPAGAPWVEAGEVAYLSGTGIVELSQEGNRSFDRLVLGPSHFLYGLRAHRVPSARDRDHEFWEDPRTEHVLLRFWPIRDVFDPVLHARPDSWEGRRPPPEPSPYRPSADWPTLRPRPAASPGGSGPAAGAADDPYRRRKDAERRVRLRIAGELNPGGAPTFSIPRRDLAAPWTAAPGLTGRVRQWQADPCGGSDDPIADRRDVSRGRAPVSAVVTVLDEEDDFLTVRDATAAEAARVIAAEQTWGRPGR</sequence>
<protein>
    <recommendedName>
        <fullName evidence="4">DUF2169 domain-containing protein</fullName>
    </recommendedName>
</protein>
<name>A0ABV8IFB2_9ACTN</name>
<reference evidence="3" key="1">
    <citation type="journal article" date="2019" name="Int. J. Syst. Evol. Microbiol.">
        <title>The Global Catalogue of Microorganisms (GCM) 10K type strain sequencing project: providing services to taxonomists for standard genome sequencing and annotation.</title>
        <authorList>
            <consortium name="The Broad Institute Genomics Platform"/>
            <consortium name="The Broad Institute Genome Sequencing Center for Infectious Disease"/>
            <person name="Wu L."/>
            <person name="Ma J."/>
        </authorList>
    </citation>
    <scope>NUCLEOTIDE SEQUENCE [LARGE SCALE GENOMIC DNA]</scope>
    <source>
        <strain evidence="3">TBRC 4489</strain>
    </source>
</reference>
<feature type="compositionally biased region" description="Low complexity" evidence="1">
    <location>
        <begin position="182"/>
        <end position="199"/>
    </location>
</feature>